<dbReference type="AlphaFoldDB" id="A0A922SZ78"/>
<dbReference type="InterPro" id="IPR001461">
    <property type="entry name" value="Aspartic_peptidase_A1"/>
</dbReference>
<dbReference type="InterPro" id="IPR033121">
    <property type="entry name" value="PEPTIDASE_A1"/>
</dbReference>
<dbReference type="GO" id="GO:0004190">
    <property type="term" value="F:aspartic-type endopeptidase activity"/>
    <property type="evidence" value="ECO:0007669"/>
    <property type="project" value="UniProtKB-KW"/>
</dbReference>
<dbReference type="GO" id="GO:0000324">
    <property type="term" value="C:fungal-type vacuole"/>
    <property type="evidence" value="ECO:0007669"/>
    <property type="project" value="TreeGrafter"/>
</dbReference>
<evidence type="ECO:0000256" key="2">
    <source>
        <dbReference type="ARBA" id="ARBA00022750"/>
    </source>
</evidence>
<feature type="chain" id="PRO_5037180881" evidence="3">
    <location>
        <begin position="21"/>
        <end position="271"/>
    </location>
</feature>
<dbReference type="Gene3D" id="2.40.70.10">
    <property type="entry name" value="Acid Proteases"/>
    <property type="match status" value="2"/>
</dbReference>
<evidence type="ECO:0000313" key="5">
    <source>
        <dbReference type="EMBL" id="KAI1512742.1"/>
    </source>
</evidence>
<protein>
    <submittedName>
        <fullName evidence="5">Eukaryotic aspartyl protease</fullName>
    </submittedName>
</protein>
<dbReference type="InterPro" id="IPR034164">
    <property type="entry name" value="Pepsin-like_dom"/>
</dbReference>
<dbReference type="PANTHER" id="PTHR47966">
    <property type="entry name" value="BETA-SITE APP-CLEAVING ENZYME, ISOFORM A-RELATED"/>
    <property type="match status" value="1"/>
</dbReference>
<dbReference type="PROSITE" id="PS51767">
    <property type="entry name" value="PEPTIDASE_A1"/>
    <property type="match status" value="1"/>
</dbReference>
<reference evidence="6" key="1">
    <citation type="journal article" date="2022" name="Microb. Genom.">
        <title>A global pangenome for the wheat fungal pathogen Pyrenophora tritici-repentis and prediction of effector protein structural homology.</title>
        <authorList>
            <person name="Moolhuijzen P.M."/>
            <person name="See P.T."/>
            <person name="Shi G."/>
            <person name="Powell H.R."/>
            <person name="Cockram J."/>
            <person name="Jorgensen L.N."/>
            <person name="Benslimane H."/>
            <person name="Strelkov S.E."/>
            <person name="Turner J."/>
            <person name="Liu Z."/>
            <person name="Moffat C.S."/>
        </authorList>
    </citation>
    <scope>NUCLEOTIDE SEQUENCE [LARGE SCALE GENOMIC DNA]</scope>
</reference>
<gene>
    <name evidence="5" type="ORF">Ptr86124_008708</name>
</gene>
<comment type="caution">
    <text evidence="5">The sequence shown here is derived from an EMBL/GenBank/DDBJ whole genome shotgun (WGS) entry which is preliminary data.</text>
</comment>
<keyword evidence="2" id="KW-0064">Aspartyl protease</keyword>
<keyword evidence="5" id="KW-0645">Protease</keyword>
<feature type="domain" description="Peptidase A1" evidence="4">
    <location>
        <begin position="92"/>
        <end position="271"/>
    </location>
</feature>
<dbReference type="CDD" id="cd05471">
    <property type="entry name" value="pepsin_like"/>
    <property type="match status" value="1"/>
</dbReference>
<dbReference type="PROSITE" id="PS00141">
    <property type="entry name" value="ASP_PROTEASE"/>
    <property type="match status" value="1"/>
</dbReference>
<accession>A0A922SZ78</accession>
<evidence type="ECO:0000313" key="6">
    <source>
        <dbReference type="Proteomes" id="UP000249757"/>
    </source>
</evidence>
<keyword evidence="6" id="KW-1185">Reference proteome</keyword>
<evidence type="ECO:0000256" key="3">
    <source>
        <dbReference type="SAM" id="SignalP"/>
    </source>
</evidence>
<dbReference type="EMBL" id="NRDI02000011">
    <property type="protein sequence ID" value="KAI1512742.1"/>
    <property type="molecule type" value="Genomic_DNA"/>
</dbReference>
<keyword evidence="3" id="KW-0732">Signal</keyword>
<comment type="similarity">
    <text evidence="1">Belongs to the peptidase A1 family.</text>
</comment>
<dbReference type="Pfam" id="PF00026">
    <property type="entry name" value="Asp"/>
    <property type="match status" value="1"/>
</dbReference>
<dbReference type="GO" id="GO:0006508">
    <property type="term" value="P:proteolysis"/>
    <property type="evidence" value="ECO:0007669"/>
    <property type="project" value="UniProtKB-KW"/>
</dbReference>
<dbReference type="InterPro" id="IPR001969">
    <property type="entry name" value="Aspartic_peptidase_AS"/>
</dbReference>
<feature type="signal peptide" evidence="3">
    <location>
        <begin position="1"/>
        <end position="20"/>
    </location>
</feature>
<sequence>MHPLLLFSVLITTLIHQATALSRRAPTHIAITPNFLPLTTVPYAHHLIPPSSLHLAHHRHNNTNNSTIHARQRPFPTAPLQIPLLTLGGRIYITTITISSQLFSVVLDTGSSDTWVTSSSFRCLDSVSYAVIDTQYCGFNRTFDTSSSRTWREVEGWQFGVNYTGGEFLVGELGWDILGVGGDGGKGRLSVNQTVGVVETTSQPQIFSLALDHTTDGNSSPGGQLAIGGIPNVQHDGNWVTVPIQPIAKNVYAYYAINIDGFDITSPISSP</sequence>
<evidence type="ECO:0000256" key="1">
    <source>
        <dbReference type="ARBA" id="ARBA00007447"/>
    </source>
</evidence>
<dbReference type="PANTHER" id="PTHR47966:SF47">
    <property type="entry name" value="ENDOPEPTIDASE, PUTATIVE (AFU_ORTHOLOGUE AFUA_3G01220)-RELATED"/>
    <property type="match status" value="1"/>
</dbReference>
<name>A0A922SZ78_9PLEO</name>
<proteinExistence type="inferred from homology"/>
<dbReference type="Proteomes" id="UP000249757">
    <property type="component" value="Unassembled WGS sequence"/>
</dbReference>
<dbReference type="SUPFAM" id="SSF50630">
    <property type="entry name" value="Acid proteases"/>
    <property type="match status" value="1"/>
</dbReference>
<evidence type="ECO:0000259" key="4">
    <source>
        <dbReference type="PROSITE" id="PS51767"/>
    </source>
</evidence>
<dbReference type="InterPro" id="IPR021109">
    <property type="entry name" value="Peptidase_aspartic_dom_sf"/>
</dbReference>
<keyword evidence="2" id="KW-0378">Hydrolase</keyword>
<organism evidence="5 6">
    <name type="scientific">Pyrenophora tritici-repentis</name>
    <dbReference type="NCBI Taxonomy" id="45151"/>
    <lineage>
        <taxon>Eukaryota</taxon>
        <taxon>Fungi</taxon>
        <taxon>Dikarya</taxon>
        <taxon>Ascomycota</taxon>
        <taxon>Pezizomycotina</taxon>
        <taxon>Dothideomycetes</taxon>
        <taxon>Pleosporomycetidae</taxon>
        <taxon>Pleosporales</taxon>
        <taxon>Pleosporineae</taxon>
        <taxon>Pleosporaceae</taxon>
        <taxon>Pyrenophora</taxon>
    </lineage>
</organism>